<dbReference type="EMBL" id="LCTZ01000002">
    <property type="protein sequence ID" value="KQC28742.1"/>
    <property type="molecule type" value="Genomic_DNA"/>
</dbReference>
<dbReference type="Proteomes" id="UP000050827">
    <property type="component" value="Unassembled WGS sequence"/>
</dbReference>
<feature type="domain" description="SnoaL-like" evidence="1">
    <location>
        <begin position="294"/>
        <end position="390"/>
    </location>
</feature>
<dbReference type="Gene3D" id="3.10.450.50">
    <property type="match status" value="1"/>
</dbReference>
<dbReference type="PATRIC" id="fig|1547436.3.peg.353"/>
<dbReference type="InterPro" id="IPR037401">
    <property type="entry name" value="SnoaL-like"/>
</dbReference>
<evidence type="ECO:0000313" key="2">
    <source>
        <dbReference type="EMBL" id="KQC28742.1"/>
    </source>
</evidence>
<reference evidence="2 3" key="1">
    <citation type="submission" date="2015-04" db="EMBL/GenBank/DDBJ databases">
        <title>Complete genome of flavobacterium.</title>
        <authorList>
            <person name="Kwon Y.M."/>
            <person name="Kim S.-J."/>
        </authorList>
    </citation>
    <scope>NUCLEOTIDE SEQUENCE [LARGE SCALE GENOMIC DNA]</scope>
    <source>
        <strain evidence="2 3">DK169</strain>
    </source>
</reference>
<sequence length="395" mass="44775">MNFRLVSALFLLTAVAVKGQINTEVYLFDLKMELGNPVLSNPKNISNNEGYDNQPSFLNNNTVLFSSTRDDQTDILRFNIEAGSTSSWISNTPTGSEYSPLKIPNKDAISAIRLDLDGLQRLYQYDINTGESVPIVEDLKVGYHVWYTDSILVSSVLIDNRMDLVVSNLKDNSNRTIKKNVGRSLWKIPSSDLVSFISKEKKVWEIMSLNPSTGTIKKIANTYKNAEDICWLDKNTILTGAGKSIMKFDVAMDVEWQVVMKFKQEEINNISRMAINPSGNRLAFVAEESPVNIVQKQLDAYNKRDIDAFMETYSETIKLFDYPNKLISEGKKAMKENYSSFFENVPNLHCEIKKRIVIGNKVIDEEYITANDMNFSAVAIYEVENGKIAKVTFLR</sequence>
<comment type="caution">
    <text evidence="2">The sequence shown here is derived from an EMBL/GenBank/DDBJ whole genome shotgun (WGS) entry which is preliminary data.</text>
</comment>
<dbReference type="Gene3D" id="2.120.10.30">
    <property type="entry name" value="TolB, C-terminal domain"/>
    <property type="match status" value="1"/>
</dbReference>
<dbReference type="SUPFAM" id="SSF54427">
    <property type="entry name" value="NTF2-like"/>
    <property type="match status" value="1"/>
</dbReference>
<evidence type="ECO:0000313" key="3">
    <source>
        <dbReference type="Proteomes" id="UP000050827"/>
    </source>
</evidence>
<dbReference type="RefSeq" id="WP_082433295.1">
    <property type="nucleotide sequence ID" value="NZ_LCTZ01000002.1"/>
</dbReference>
<evidence type="ECO:0000259" key="1">
    <source>
        <dbReference type="Pfam" id="PF12680"/>
    </source>
</evidence>
<keyword evidence="3" id="KW-1185">Reference proteome</keyword>
<dbReference type="OrthoDB" id="9797498at2"/>
<protein>
    <recommendedName>
        <fullName evidence="1">SnoaL-like domain-containing protein</fullName>
    </recommendedName>
</protein>
<dbReference type="AlphaFoldDB" id="A0A0Q0XCC4"/>
<dbReference type="STRING" id="346185.AAY42_01685"/>
<gene>
    <name evidence="2" type="ORF">AAY42_01685</name>
</gene>
<dbReference type="InterPro" id="IPR011042">
    <property type="entry name" value="6-blade_b-propeller_TolB-like"/>
</dbReference>
<dbReference type="SUPFAM" id="SSF69304">
    <property type="entry name" value="Tricorn protease N-terminal domain"/>
    <property type="match status" value="1"/>
</dbReference>
<proteinExistence type="predicted"/>
<organism evidence="2 3">
    <name type="scientific">Flagellimonas eckloniae</name>
    <dbReference type="NCBI Taxonomy" id="346185"/>
    <lineage>
        <taxon>Bacteria</taxon>
        <taxon>Pseudomonadati</taxon>
        <taxon>Bacteroidota</taxon>
        <taxon>Flavobacteriia</taxon>
        <taxon>Flavobacteriales</taxon>
        <taxon>Flavobacteriaceae</taxon>
        <taxon>Flagellimonas</taxon>
    </lineage>
</organism>
<dbReference type="InterPro" id="IPR032710">
    <property type="entry name" value="NTF2-like_dom_sf"/>
</dbReference>
<name>A0A0Q0XCC4_9FLAO</name>
<dbReference type="Pfam" id="PF12680">
    <property type="entry name" value="SnoaL_2"/>
    <property type="match status" value="1"/>
</dbReference>
<accession>A0A0Q0XCC4</accession>